<dbReference type="PANTHER" id="PTHR47926">
    <property type="entry name" value="PENTATRICOPEPTIDE REPEAT-CONTAINING PROTEIN"/>
    <property type="match status" value="1"/>
</dbReference>
<protein>
    <recommendedName>
        <fullName evidence="3">Pentatricopeptide repeat-containing protein</fullName>
    </recommendedName>
</protein>
<dbReference type="Gene3D" id="1.25.40.10">
    <property type="entry name" value="Tetratricopeptide repeat domain"/>
    <property type="match status" value="1"/>
</dbReference>
<dbReference type="SUPFAM" id="SSF48452">
    <property type="entry name" value="TPR-like"/>
    <property type="match status" value="1"/>
</dbReference>
<keyword evidence="2" id="KW-1185">Reference proteome</keyword>
<name>A0AAV0QE06_9ROSI</name>
<evidence type="ECO:0000313" key="1">
    <source>
        <dbReference type="EMBL" id="CAI0543081.1"/>
    </source>
</evidence>
<dbReference type="GO" id="GO:0009451">
    <property type="term" value="P:RNA modification"/>
    <property type="evidence" value="ECO:0007669"/>
    <property type="project" value="InterPro"/>
</dbReference>
<dbReference type="InterPro" id="IPR011990">
    <property type="entry name" value="TPR-like_helical_dom_sf"/>
</dbReference>
<dbReference type="EMBL" id="CAMGYJ010000009">
    <property type="protein sequence ID" value="CAI0543081.1"/>
    <property type="molecule type" value="Genomic_DNA"/>
</dbReference>
<organism evidence="1 2">
    <name type="scientific">Linum tenue</name>
    <dbReference type="NCBI Taxonomy" id="586396"/>
    <lineage>
        <taxon>Eukaryota</taxon>
        <taxon>Viridiplantae</taxon>
        <taxon>Streptophyta</taxon>
        <taxon>Embryophyta</taxon>
        <taxon>Tracheophyta</taxon>
        <taxon>Spermatophyta</taxon>
        <taxon>Magnoliopsida</taxon>
        <taxon>eudicotyledons</taxon>
        <taxon>Gunneridae</taxon>
        <taxon>Pentapetalae</taxon>
        <taxon>rosids</taxon>
        <taxon>fabids</taxon>
        <taxon>Malpighiales</taxon>
        <taxon>Linaceae</taxon>
        <taxon>Linum</taxon>
    </lineage>
</organism>
<comment type="caution">
    <text evidence="1">The sequence shown here is derived from an EMBL/GenBank/DDBJ whole genome shotgun (WGS) entry which is preliminary data.</text>
</comment>
<reference evidence="1" key="1">
    <citation type="submission" date="2022-08" db="EMBL/GenBank/DDBJ databases">
        <authorList>
            <person name="Gutierrez-Valencia J."/>
        </authorList>
    </citation>
    <scope>NUCLEOTIDE SEQUENCE</scope>
</reference>
<dbReference type="GO" id="GO:0003723">
    <property type="term" value="F:RNA binding"/>
    <property type="evidence" value="ECO:0007669"/>
    <property type="project" value="InterPro"/>
</dbReference>
<dbReference type="InterPro" id="IPR046960">
    <property type="entry name" value="PPR_At4g14850-like_plant"/>
</dbReference>
<dbReference type="AlphaFoldDB" id="A0AAV0QE06"/>
<accession>A0AAV0QE06</accession>
<evidence type="ECO:0008006" key="3">
    <source>
        <dbReference type="Google" id="ProtNLM"/>
    </source>
</evidence>
<gene>
    <name evidence="1" type="ORF">LITE_LOCUS42722</name>
</gene>
<dbReference type="Proteomes" id="UP001154282">
    <property type="component" value="Unassembled WGS sequence"/>
</dbReference>
<sequence>MPMAPDHFVLGGLLDACRIHGNLEAAERAGKQLLELDPDNEGIYILLSNIYKSMKKWDDAKRIRKLMVKRGMKKAS</sequence>
<evidence type="ECO:0000313" key="2">
    <source>
        <dbReference type="Proteomes" id="UP001154282"/>
    </source>
</evidence>
<dbReference type="InterPro" id="IPR046848">
    <property type="entry name" value="E_motif"/>
</dbReference>
<proteinExistence type="predicted"/>
<dbReference type="Pfam" id="PF20431">
    <property type="entry name" value="E_motif"/>
    <property type="match status" value="1"/>
</dbReference>